<keyword evidence="2 5" id="KW-0812">Transmembrane</keyword>
<proteinExistence type="predicted"/>
<keyword evidence="8" id="KW-1185">Reference proteome</keyword>
<dbReference type="Proteomes" id="UP001156641">
    <property type="component" value="Unassembled WGS sequence"/>
</dbReference>
<feature type="transmembrane region" description="Helical" evidence="5">
    <location>
        <begin position="428"/>
        <end position="447"/>
    </location>
</feature>
<dbReference type="RefSeq" id="WP_284257960.1">
    <property type="nucleotide sequence ID" value="NZ_BSOS01000065.1"/>
</dbReference>
<feature type="transmembrane region" description="Helical" evidence="5">
    <location>
        <begin position="402"/>
        <end position="422"/>
    </location>
</feature>
<accession>A0ABQ6A8N6</accession>
<dbReference type="Gene3D" id="1.20.1250.20">
    <property type="entry name" value="MFS general substrate transporter like domains"/>
    <property type="match status" value="1"/>
</dbReference>
<feature type="domain" description="Major facilitator superfamily (MFS) profile" evidence="6">
    <location>
        <begin position="15"/>
        <end position="454"/>
    </location>
</feature>
<evidence type="ECO:0000313" key="8">
    <source>
        <dbReference type="Proteomes" id="UP001156641"/>
    </source>
</evidence>
<feature type="transmembrane region" description="Helical" evidence="5">
    <location>
        <begin position="169"/>
        <end position="189"/>
    </location>
</feature>
<feature type="transmembrane region" description="Helical" evidence="5">
    <location>
        <begin position="105"/>
        <end position="126"/>
    </location>
</feature>
<dbReference type="EMBL" id="BSOS01000065">
    <property type="protein sequence ID" value="GLR67231.1"/>
    <property type="molecule type" value="Genomic_DNA"/>
</dbReference>
<gene>
    <name evidence="7" type="ORF">GCM10010909_19120</name>
</gene>
<feature type="transmembrane region" description="Helical" evidence="5">
    <location>
        <begin position="264"/>
        <end position="291"/>
    </location>
</feature>
<dbReference type="Gene3D" id="1.20.1720.10">
    <property type="entry name" value="Multidrug resistance protein D"/>
    <property type="match status" value="1"/>
</dbReference>
<dbReference type="PANTHER" id="PTHR23501">
    <property type="entry name" value="MAJOR FACILITATOR SUPERFAMILY"/>
    <property type="match status" value="1"/>
</dbReference>
<feature type="transmembrane region" description="Helical" evidence="5">
    <location>
        <begin position="80"/>
        <end position="99"/>
    </location>
</feature>
<evidence type="ECO:0000256" key="3">
    <source>
        <dbReference type="ARBA" id="ARBA00022989"/>
    </source>
</evidence>
<dbReference type="SUPFAM" id="SSF103473">
    <property type="entry name" value="MFS general substrate transporter"/>
    <property type="match status" value="1"/>
</dbReference>
<comment type="subcellular location">
    <subcellularLocation>
        <location evidence="1">Membrane</location>
        <topology evidence="1">Multi-pass membrane protein</topology>
    </subcellularLocation>
</comment>
<feature type="transmembrane region" description="Helical" evidence="5">
    <location>
        <begin position="138"/>
        <end position="157"/>
    </location>
</feature>
<organism evidence="7 8">
    <name type="scientific">Acidocella aquatica</name>
    <dbReference type="NCBI Taxonomy" id="1922313"/>
    <lineage>
        <taxon>Bacteria</taxon>
        <taxon>Pseudomonadati</taxon>
        <taxon>Pseudomonadota</taxon>
        <taxon>Alphaproteobacteria</taxon>
        <taxon>Acetobacterales</taxon>
        <taxon>Acidocellaceae</taxon>
        <taxon>Acidocella</taxon>
    </lineage>
</organism>
<dbReference type="Pfam" id="PF07690">
    <property type="entry name" value="MFS_1"/>
    <property type="match status" value="2"/>
</dbReference>
<evidence type="ECO:0000259" key="6">
    <source>
        <dbReference type="PROSITE" id="PS50850"/>
    </source>
</evidence>
<dbReference type="PANTHER" id="PTHR23501:SF197">
    <property type="entry name" value="COMD"/>
    <property type="match status" value="1"/>
</dbReference>
<evidence type="ECO:0000256" key="1">
    <source>
        <dbReference type="ARBA" id="ARBA00004141"/>
    </source>
</evidence>
<dbReference type="InterPro" id="IPR020846">
    <property type="entry name" value="MFS_dom"/>
</dbReference>
<feature type="transmembrane region" description="Helical" evidence="5">
    <location>
        <begin position="49"/>
        <end position="68"/>
    </location>
</feature>
<feature type="transmembrane region" description="Helical" evidence="5">
    <location>
        <begin position="201"/>
        <end position="221"/>
    </location>
</feature>
<evidence type="ECO:0000256" key="2">
    <source>
        <dbReference type="ARBA" id="ARBA00022692"/>
    </source>
</evidence>
<feature type="transmembrane region" description="Helical" evidence="5">
    <location>
        <begin position="12"/>
        <end position="37"/>
    </location>
</feature>
<name>A0ABQ6A8N6_9PROT</name>
<evidence type="ECO:0000256" key="5">
    <source>
        <dbReference type="SAM" id="Phobius"/>
    </source>
</evidence>
<protein>
    <submittedName>
        <fullName evidence="7">EmrB/QacA family drug resistance transporter</fullName>
    </submittedName>
</protein>
<evidence type="ECO:0000313" key="7">
    <source>
        <dbReference type="EMBL" id="GLR67231.1"/>
    </source>
</evidence>
<sequence length="454" mass="47180">MTAAKTYTHEEILPVIRGVALCILLAALDQTIIVPAVPRMARDLGGGPHIAWIISAYLLTGTAATPIFGRLSDIYGRRRLMQPAILVFAAASLGCAAATHFWEIALWRAVQGIGGAGLMVIAQTAIADVAPPRERGRYQIYMSGMWGIASIAGPMLGGALTDSLSWRGIFWINLPLCALAWVFSGRALRRLPPHAGAGQRIDFLGAALLVCAITAWLVLAASGGRDFPWDSRATLILVASGVVFTGLTAWVEHHAPAPMLPLRLFANATVLGGLLLSATNSLCTFGGSLLLPLFFQYIKHTSAAVSGLYTTPFLLAFVILSYIGGKISRALGRTKPTMLAALALCALGLGLLATMGASTPLLLCEAYSVLLGGGIGLVQPNITVAIQNAAQRGDVGIATGCMLLFRAIGGAFGATLAAVMLLAHGFGAGFGACALVALLAVGIAAVMRDALLRS</sequence>
<keyword evidence="4 5" id="KW-0472">Membrane</keyword>
<evidence type="ECO:0000256" key="4">
    <source>
        <dbReference type="ARBA" id="ARBA00023136"/>
    </source>
</evidence>
<feature type="transmembrane region" description="Helical" evidence="5">
    <location>
        <begin position="337"/>
        <end position="357"/>
    </location>
</feature>
<dbReference type="InterPro" id="IPR036259">
    <property type="entry name" value="MFS_trans_sf"/>
</dbReference>
<feature type="transmembrane region" description="Helical" evidence="5">
    <location>
        <begin position="233"/>
        <end position="252"/>
    </location>
</feature>
<reference evidence="8" key="1">
    <citation type="journal article" date="2019" name="Int. J. Syst. Evol. Microbiol.">
        <title>The Global Catalogue of Microorganisms (GCM) 10K type strain sequencing project: providing services to taxonomists for standard genome sequencing and annotation.</title>
        <authorList>
            <consortium name="The Broad Institute Genomics Platform"/>
            <consortium name="The Broad Institute Genome Sequencing Center for Infectious Disease"/>
            <person name="Wu L."/>
            <person name="Ma J."/>
        </authorList>
    </citation>
    <scope>NUCLEOTIDE SEQUENCE [LARGE SCALE GENOMIC DNA]</scope>
    <source>
        <strain evidence="8">NBRC 112502</strain>
    </source>
</reference>
<keyword evidence="3 5" id="KW-1133">Transmembrane helix</keyword>
<comment type="caution">
    <text evidence="7">The sequence shown here is derived from an EMBL/GenBank/DDBJ whole genome shotgun (WGS) entry which is preliminary data.</text>
</comment>
<dbReference type="PROSITE" id="PS50850">
    <property type="entry name" value="MFS"/>
    <property type="match status" value="1"/>
</dbReference>
<dbReference type="InterPro" id="IPR011701">
    <property type="entry name" value="MFS"/>
</dbReference>
<feature type="transmembrane region" description="Helical" evidence="5">
    <location>
        <begin position="369"/>
        <end position="390"/>
    </location>
</feature>
<feature type="transmembrane region" description="Helical" evidence="5">
    <location>
        <begin position="303"/>
        <end position="325"/>
    </location>
</feature>